<dbReference type="Pfam" id="PF13302">
    <property type="entry name" value="Acetyltransf_3"/>
    <property type="match status" value="1"/>
</dbReference>
<reference evidence="2 3" key="1">
    <citation type="submission" date="2018-01" db="EMBL/GenBank/DDBJ databases">
        <authorList>
            <person name="Paulsen S."/>
            <person name="Gram L.K."/>
        </authorList>
    </citation>
    <scope>NUCLEOTIDE SEQUENCE [LARGE SCALE GENOMIC DNA]</scope>
    <source>
        <strain evidence="2 3">S3790</strain>
    </source>
</reference>
<sequence>MKFCTSRLTIRPMTMADLHASFAHRSCPQTSRYISDQITFAQAKQRLVENCQPWLGEENQRLALAITLNGSNELIGEVMFKYINKTSLVGEIGYRLKKEVIGKGYAFEAVDAFITQLFSQLEVIKIVAVCAVDNTPSWRLMEKLQMQREVVFKSHFLIGGERLDAYSYGICRP</sequence>
<dbReference type="PANTHER" id="PTHR43792:SF1">
    <property type="entry name" value="N-ACETYLTRANSFERASE DOMAIN-CONTAINING PROTEIN"/>
    <property type="match status" value="1"/>
</dbReference>
<evidence type="ECO:0000313" key="2">
    <source>
        <dbReference type="EMBL" id="TMO68554.1"/>
    </source>
</evidence>
<dbReference type="InterPro" id="IPR051531">
    <property type="entry name" value="N-acetyltransferase"/>
</dbReference>
<gene>
    <name evidence="2" type="ORF">CWC19_09070</name>
</gene>
<comment type="caution">
    <text evidence="2">The sequence shown here is derived from an EMBL/GenBank/DDBJ whole genome shotgun (WGS) entry which is preliminary data.</text>
</comment>
<dbReference type="EMBL" id="PNBX01000033">
    <property type="protein sequence ID" value="TMO68554.1"/>
    <property type="molecule type" value="Genomic_DNA"/>
</dbReference>
<dbReference type="RefSeq" id="WP_138591585.1">
    <property type="nucleotide sequence ID" value="NZ_PNBX01000033.1"/>
</dbReference>
<evidence type="ECO:0000313" key="3">
    <source>
        <dbReference type="Proteomes" id="UP000307217"/>
    </source>
</evidence>
<protein>
    <submittedName>
        <fullName evidence="2">GNAT family N-acetyltransferase</fullName>
    </submittedName>
</protein>
<evidence type="ECO:0000259" key="1">
    <source>
        <dbReference type="PROSITE" id="PS51186"/>
    </source>
</evidence>
<dbReference type="PANTHER" id="PTHR43792">
    <property type="entry name" value="GNAT FAMILY, PUTATIVE (AFU_ORTHOLOGUE AFUA_3G00765)-RELATED-RELATED"/>
    <property type="match status" value="1"/>
</dbReference>
<name>A0A5S3V9J6_9GAMM</name>
<accession>A0A5S3V9J6</accession>
<dbReference type="Proteomes" id="UP000307217">
    <property type="component" value="Unassembled WGS sequence"/>
</dbReference>
<dbReference type="OrthoDB" id="7852312at2"/>
<dbReference type="InterPro" id="IPR000182">
    <property type="entry name" value="GNAT_dom"/>
</dbReference>
<dbReference type="GO" id="GO:0016747">
    <property type="term" value="F:acyltransferase activity, transferring groups other than amino-acyl groups"/>
    <property type="evidence" value="ECO:0007669"/>
    <property type="project" value="InterPro"/>
</dbReference>
<keyword evidence="2" id="KW-0808">Transferase</keyword>
<dbReference type="SUPFAM" id="SSF55729">
    <property type="entry name" value="Acyl-CoA N-acyltransferases (Nat)"/>
    <property type="match status" value="1"/>
</dbReference>
<dbReference type="InterPro" id="IPR016181">
    <property type="entry name" value="Acyl_CoA_acyltransferase"/>
</dbReference>
<feature type="domain" description="N-acetyltransferase" evidence="1">
    <location>
        <begin position="8"/>
        <end position="173"/>
    </location>
</feature>
<reference evidence="3" key="2">
    <citation type="submission" date="2019-06" db="EMBL/GenBank/DDBJ databases">
        <title>Co-occurence of chitin degradation, pigmentation and bioactivity in marine Pseudoalteromonas.</title>
        <authorList>
            <person name="Sonnenschein E.C."/>
            <person name="Bech P.K."/>
        </authorList>
    </citation>
    <scope>NUCLEOTIDE SEQUENCE [LARGE SCALE GENOMIC DNA]</scope>
    <source>
        <strain evidence="3">S3790</strain>
    </source>
</reference>
<dbReference type="PROSITE" id="PS51186">
    <property type="entry name" value="GNAT"/>
    <property type="match status" value="1"/>
</dbReference>
<dbReference type="Gene3D" id="3.40.630.30">
    <property type="match status" value="1"/>
</dbReference>
<proteinExistence type="predicted"/>
<dbReference type="AlphaFoldDB" id="A0A5S3V9J6"/>
<organism evidence="2 3">
    <name type="scientific">Pseudoalteromonas aurantia</name>
    <dbReference type="NCBI Taxonomy" id="43654"/>
    <lineage>
        <taxon>Bacteria</taxon>
        <taxon>Pseudomonadati</taxon>
        <taxon>Pseudomonadota</taxon>
        <taxon>Gammaproteobacteria</taxon>
        <taxon>Alteromonadales</taxon>
        <taxon>Pseudoalteromonadaceae</taxon>
        <taxon>Pseudoalteromonas</taxon>
    </lineage>
</organism>